<feature type="transmembrane region" description="Helical" evidence="1">
    <location>
        <begin position="42"/>
        <end position="59"/>
    </location>
</feature>
<name>A0A9X2A7V3_9FLAO</name>
<feature type="transmembrane region" description="Helical" evidence="1">
    <location>
        <begin position="89"/>
        <end position="108"/>
    </location>
</feature>
<comment type="caution">
    <text evidence="2">The sequence shown here is derived from an EMBL/GenBank/DDBJ whole genome shotgun (WGS) entry which is preliminary data.</text>
</comment>
<gene>
    <name evidence="2" type="ORF">LU635_09715</name>
</gene>
<organism evidence="2 3">
    <name type="scientific">Christiangramia crocea</name>
    <dbReference type="NCBI Taxonomy" id="2904124"/>
    <lineage>
        <taxon>Bacteria</taxon>
        <taxon>Pseudomonadati</taxon>
        <taxon>Bacteroidota</taxon>
        <taxon>Flavobacteriia</taxon>
        <taxon>Flavobacteriales</taxon>
        <taxon>Flavobacteriaceae</taxon>
        <taxon>Christiangramia</taxon>
    </lineage>
</organism>
<dbReference type="AlphaFoldDB" id="A0A9X2A7V3"/>
<evidence type="ECO:0000256" key="1">
    <source>
        <dbReference type="SAM" id="Phobius"/>
    </source>
</evidence>
<sequence length="362" mass="41736">MKIVFIALLIIHLLIHFIGFFKAFDLVKLPESSNAISITQGIFWLFTALLFIPSVIFYIQSNPVWAVIAIPAAIVSQVLIVLNWNDAKFGTIVNLLIILIAIIHFAGWEFERSFQKEVSERIENYPADTLTQQDLAGLPEVVKNYLLFVGVVGKPKVKNIKISFEGEMREKDKEWFKFRSEQFNFTDSPARFFFMKANFKGLPTRGFHSFKSSGARMQIKPLSLFSVVDLSPPELFPTEMVTYLNDICLFAPAALIDKRIEWEELDDLSVKAIFKLNNEKVSAVLEFNEEGELANFISEDRYAIDIMKKLRFSTPVKNYRHIRGYRLPSYGEAIWCYPEGEFTYGRFNLTDVQYNITKLNKT</sequence>
<reference evidence="2" key="1">
    <citation type="submission" date="2021-12" db="EMBL/GenBank/DDBJ databases">
        <title>Description of Gramella crocea sp. nov., a new bacterium isolated from activated sludge.</title>
        <authorList>
            <person name="Zhang X."/>
        </authorList>
    </citation>
    <scope>NUCLEOTIDE SEQUENCE</scope>
    <source>
        <strain evidence="2">YB25</strain>
    </source>
</reference>
<protein>
    <submittedName>
        <fullName evidence="2">Uncharacterized protein</fullName>
    </submittedName>
</protein>
<proteinExistence type="predicted"/>
<accession>A0A9X2A7V3</accession>
<keyword evidence="1" id="KW-0812">Transmembrane</keyword>
<keyword evidence="1" id="KW-1133">Transmembrane helix</keyword>
<dbReference type="EMBL" id="JAJSON010000020">
    <property type="protein sequence ID" value="MCG9971912.1"/>
    <property type="molecule type" value="Genomic_DNA"/>
</dbReference>
<keyword evidence="3" id="KW-1185">Reference proteome</keyword>
<evidence type="ECO:0000313" key="3">
    <source>
        <dbReference type="Proteomes" id="UP001139344"/>
    </source>
</evidence>
<keyword evidence="1" id="KW-0472">Membrane</keyword>
<evidence type="ECO:0000313" key="2">
    <source>
        <dbReference type="EMBL" id="MCG9971912.1"/>
    </source>
</evidence>
<dbReference type="Pfam" id="PF20181">
    <property type="entry name" value="DUF6544"/>
    <property type="match status" value="1"/>
</dbReference>
<dbReference type="InterPro" id="IPR046674">
    <property type="entry name" value="DUF6544"/>
</dbReference>
<dbReference type="Proteomes" id="UP001139344">
    <property type="component" value="Unassembled WGS sequence"/>
</dbReference>
<dbReference type="RefSeq" id="WP_240098597.1">
    <property type="nucleotide sequence ID" value="NZ_JAJSON010000020.1"/>
</dbReference>
<feature type="transmembrane region" description="Helical" evidence="1">
    <location>
        <begin position="64"/>
        <end position="83"/>
    </location>
</feature>